<keyword evidence="1" id="KW-0646">Protease inhibitor</keyword>
<dbReference type="Pfam" id="PF00050">
    <property type="entry name" value="Kazal_1"/>
    <property type="match status" value="1"/>
</dbReference>
<evidence type="ECO:0000256" key="1">
    <source>
        <dbReference type="ARBA" id="ARBA00022690"/>
    </source>
</evidence>
<dbReference type="Gene3D" id="3.30.60.30">
    <property type="match status" value="5"/>
</dbReference>
<feature type="domain" description="Kazal-like" evidence="4">
    <location>
        <begin position="32"/>
        <end position="87"/>
    </location>
</feature>
<dbReference type="AlphaFoldDB" id="A0A0G4H0T2"/>
<evidence type="ECO:0000313" key="5">
    <source>
        <dbReference type="EMBL" id="CEM37166.1"/>
    </source>
</evidence>
<feature type="domain" description="Kazal-like" evidence="4">
    <location>
        <begin position="90"/>
        <end position="145"/>
    </location>
</feature>
<dbReference type="CDD" id="cd00104">
    <property type="entry name" value="KAZAL_FS"/>
    <property type="match status" value="4"/>
</dbReference>
<evidence type="ECO:0000256" key="3">
    <source>
        <dbReference type="ARBA" id="ARBA00023157"/>
    </source>
</evidence>
<reference evidence="5" key="1">
    <citation type="submission" date="2014-11" db="EMBL/GenBank/DDBJ databases">
        <authorList>
            <person name="Otto D Thomas"/>
            <person name="Naeem Raeece"/>
        </authorList>
    </citation>
    <scope>NUCLEOTIDE SEQUENCE</scope>
</reference>
<evidence type="ECO:0000256" key="2">
    <source>
        <dbReference type="ARBA" id="ARBA00022900"/>
    </source>
</evidence>
<organism evidence="5">
    <name type="scientific">Chromera velia CCMP2878</name>
    <dbReference type="NCBI Taxonomy" id="1169474"/>
    <lineage>
        <taxon>Eukaryota</taxon>
        <taxon>Sar</taxon>
        <taxon>Alveolata</taxon>
        <taxon>Colpodellida</taxon>
        <taxon>Chromeraceae</taxon>
        <taxon>Chromera</taxon>
    </lineage>
</organism>
<protein>
    <recommendedName>
        <fullName evidence="4">Kazal-like domain-containing protein</fullName>
    </recommendedName>
</protein>
<dbReference type="SMART" id="SM00280">
    <property type="entry name" value="KAZAL"/>
    <property type="match status" value="5"/>
</dbReference>
<dbReference type="InterPro" id="IPR050653">
    <property type="entry name" value="Prot_Inhib_GrowthFact_Antg"/>
</dbReference>
<sequence length="392" mass="42452">MALGSNPKTDNAWCDDSSLRIVADGPCDEAVAPEEDDCKKMCTQVYKPVCGKNAKGEQSTFGNKCMFENAKCDDSSLRIVADGPCDEAVAPEEDDCKKMCAQVYKPVCGKNAKGEQSTFGNKCMFENAVCDDVSLVLLHEGECEMEGKNGAGDKTAPVIDEDCKKVCMAVWQPVCGMDEDGKETTYSNKCTFDNARCDDKTLVIVKEGECEGKDRYVEAIARRLTKKGSGMETTKVAGKCDFTGCSGADGPVCGSDGRTYYSSCDMASAACEDPSAKLFQVHEGSCSGEARQPEVKFAGNVDCAIHCDNRWEPVCASNGHTFRNKCHLDRDVCVAFSQPRGDKEILRFVHEGSCRSEVVAQTHPSAHTARELTEDAEKAKLAPLLSRRSKSA</sequence>
<gene>
    <name evidence="5" type="ORF">Cvel_24239</name>
</gene>
<dbReference type="InterPro" id="IPR002350">
    <property type="entry name" value="Kazal_dom"/>
</dbReference>
<dbReference type="PhylomeDB" id="A0A0G4H0T2"/>
<evidence type="ECO:0000259" key="4">
    <source>
        <dbReference type="PROSITE" id="PS51465"/>
    </source>
</evidence>
<name>A0A0G4H0T2_9ALVE</name>
<dbReference type="Pfam" id="PF07648">
    <property type="entry name" value="Kazal_2"/>
    <property type="match status" value="4"/>
</dbReference>
<keyword evidence="3" id="KW-1015">Disulfide bond</keyword>
<dbReference type="GO" id="GO:0005576">
    <property type="term" value="C:extracellular region"/>
    <property type="evidence" value="ECO:0007669"/>
    <property type="project" value="TreeGrafter"/>
</dbReference>
<dbReference type="PANTHER" id="PTHR10913:SF45">
    <property type="entry name" value="FOLLISTATIN, ISOFORM A-RELATED"/>
    <property type="match status" value="1"/>
</dbReference>
<feature type="domain" description="Kazal-like" evidence="4">
    <location>
        <begin position="234"/>
        <end position="288"/>
    </location>
</feature>
<dbReference type="GO" id="GO:0030154">
    <property type="term" value="P:cell differentiation"/>
    <property type="evidence" value="ECO:0007669"/>
    <property type="project" value="TreeGrafter"/>
</dbReference>
<dbReference type="EMBL" id="CDMZ01001760">
    <property type="protein sequence ID" value="CEM37166.1"/>
    <property type="molecule type" value="Genomic_DNA"/>
</dbReference>
<dbReference type="VEuPathDB" id="CryptoDB:Cvel_24239"/>
<accession>A0A0G4H0T2</accession>
<dbReference type="SUPFAM" id="SSF100895">
    <property type="entry name" value="Kazal-type serine protease inhibitors"/>
    <property type="match status" value="5"/>
</dbReference>
<proteinExistence type="predicted"/>
<feature type="domain" description="Kazal-like" evidence="4">
    <location>
        <begin position="297"/>
        <end position="356"/>
    </location>
</feature>
<dbReference type="PANTHER" id="PTHR10913">
    <property type="entry name" value="FOLLISTATIN-RELATED"/>
    <property type="match status" value="1"/>
</dbReference>
<feature type="domain" description="Kazal-like" evidence="4">
    <location>
        <begin position="157"/>
        <end position="212"/>
    </location>
</feature>
<dbReference type="PROSITE" id="PS51465">
    <property type="entry name" value="KAZAL_2"/>
    <property type="match status" value="5"/>
</dbReference>
<dbReference type="InterPro" id="IPR036058">
    <property type="entry name" value="Kazal_dom_sf"/>
</dbReference>
<keyword evidence="2" id="KW-0722">Serine protease inhibitor</keyword>